<evidence type="ECO:0000256" key="5">
    <source>
        <dbReference type="ARBA" id="ARBA00022833"/>
    </source>
</evidence>
<dbReference type="SUPFAM" id="SSF57667">
    <property type="entry name" value="beta-beta-alpha zinc fingers"/>
    <property type="match status" value="2"/>
</dbReference>
<keyword evidence="8" id="KW-0804">Transcription</keyword>
<evidence type="ECO:0000256" key="7">
    <source>
        <dbReference type="ARBA" id="ARBA00023125"/>
    </source>
</evidence>
<evidence type="ECO:0000313" key="13">
    <source>
        <dbReference type="RefSeq" id="XP_015177123.1"/>
    </source>
</evidence>
<sequence length="302" mass="35008">MTIPTATASAFAPIADTGTGALVLVLKEKEKFFVDAVAGPSTCKCFKWYTIEESKSYPIDDNKNNLEVIDLSIRDCNLQSVTKVKVKESDIVEEQKESLDKNVDESTTTYHQSSIDPADKLKDTFLYKIMTDPTFLENIQKNKKQQQQQLQPKKPICPFCHEEFSNYLILSEHMDGKINSETTTTTTTTTTEITCCACKRIFSRKKYLRHHQKSHLEKNKFTCDICTKKYTRMDNLTRHNTFHVNPDKFPCTSCEKTFARKDLLNKHLKCHENKLRFYCEDCDKYFKGQVTLDNHKKFHHAD</sequence>
<dbReference type="Gene3D" id="3.30.160.60">
    <property type="entry name" value="Classic Zinc Finger"/>
    <property type="match status" value="2"/>
</dbReference>
<evidence type="ECO:0000256" key="2">
    <source>
        <dbReference type="ARBA" id="ARBA00022723"/>
    </source>
</evidence>
<evidence type="ECO:0000256" key="3">
    <source>
        <dbReference type="ARBA" id="ARBA00022737"/>
    </source>
</evidence>
<organism evidence="12 13">
    <name type="scientific">Polistes dominula</name>
    <name type="common">European paper wasp</name>
    <name type="synonym">Vespa dominula</name>
    <dbReference type="NCBI Taxonomy" id="743375"/>
    <lineage>
        <taxon>Eukaryota</taxon>
        <taxon>Metazoa</taxon>
        <taxon>Ecdysozoa</taxon>
        <taxon>Arthropoda</taxon>
        <taxon>Hexapoda</taxon>
        <taxon>Insecta</taxon>
        <taxon>Pterygota</taxon>
        <taxon>Neoptera</taxon>
        <taxon>Endopterygota</taxon>
        <taxon>Hymenoptera</taxon>
        <taxon>Apocrita</taxon>
        <taxon>Aculeata</taxon>
        <taxon>Vespoidea</taxon>
        <taxon>Vespidae</taxon>
        <taxon>Polistinae</taxon>
        <taxon>Polistini</taxon>
        <taxon>Polistes</taxon>
    </lineage>
</organism>
<feature type="domain" description="C2H2-type" evidence="11">
    <location>
        <begin position="277"/>
        <end position="302"/>
    </location>
</feature>
<dbReference type="PANTHER" id="PTHR24384:SF189">
    <property type="entry name" value="C2H2-TYPE DOMAIN-CONTAINING PROTEIN-RELATED"/>
    <property type="match status" value="1"/>
</dbReference>
<proteinExistence type="predicted"/>
<evidence type="ECO:0000259" key="11">
    <source>
        <dbReference type="PROSITE" id="PS50157"/>
    </source>
</evidence>
<dbReference type="InterPro" id="IPR022755">
    <property type="entry name" value="Znf_C2H2_jaz"/>
</dbReference>
<evidence type="ECO:0000256" key="6">
    <source>
        <dbReference type="ARBA" id="ARBA00023015"/>
    </source>
</evidence>
<keyword evidence="2" id="KW-0479">Metal-binding</keyword>
<dbReference type="Proteomes" id="UP000694924">
    <property type="component" value="Unplaced"/>
</dbReference>
<evidence type="ECO:0000256" key="1">
    <source>
        <dbReference type="ARBA" id="ARBA00004123"/>
    </source>
</evidence>
<keyword evidence="4 10" id="KW-0863">Zinc-finger</keyword>
<name>A0ABM1IA86_POLDO</name>
<evidence type="ECO:0000313" key="12">
    <source>
        <dbReference type="Proteomes" id="UP000694924"/>
    </source>
</evidence>
<dbReference type="InterPro" id="IPR013087">
    <property type="entry name" value="Znf_C2H2_type"/>
</dbReference>
<keyword evidence="3" id="KW-0677">Repeat</keyword>
<feature type="domain" description="C2H2-type" evidence="11">
    <location>
        <begin position="221"/>
        <end position="248"/>
    </location>
</feature>
<keyword evidence="7" id="KW-0238">DNA-binding</keyword>
<feature type="domain" description="C2H2-type" evidence="11">
    <location>
        <begin position="249"/>
        <end position="276"/>
    </location>
</feature>
<keyword evidence="12" id="KW-1185">Reference proteome</keyword>
<dbReference type="Pfam" id="PF00096">
    <property type="entry name" value="zf-C2H2"/>
    <property type="match status" value="2"/>
</dbReference>
<dbReference type="InterPro" id="IPR050752">
    <property type="entry name" value="C2H2-ZF_domain"/>
</dbReference>
<dbReference type="PANTHER" id="PTHR24384">
    <property type="entry name" value="FINGER PUTATIVE TRANSCRIPTION FACTOR FAMILY-RELATED"/>
    <property type="match status" value="1"/>
</dbReference>
<evidence type="ECO:0000256" key="9">
    <source>
        <dbReference type="ARBA" id="ARBA00023242"/>
    </source>
</evidence>
<dbReference type="GeneID" id="107066731"/>
<comment type="subcellular location">
    <subcellularLocation>
        <location evidence="1">Nucleus</location>
    </subcellularLocation>
</comment>
<dbReference type="InterPro" id="IPR036236">
    <property type="entry name" value="Znf_C2H2_sf"/>
</dbReference>
<dbReference type="RefSeq" id="XP_015177123.1">
    <property type="nucleotide sequence ID" value="XM_015321637.1"/>
</dbReference>
<protein>
    <submittedName>
        <fullName evidence="13">Zinc finger and BTB domain-containing protein 24-like</fullName>
    </submittedName>
</protein>
<dbReference type="PROSITE" id="PS50157">
    <property type="entry name" value="ZINC_FINGER_C2H2_2"/>
    <property type="match status" value="4"/>
</dbReference>
<accession>A0ABM1IA86</accession>
<dbReference type="SMART" id="SM00355">
    <property type="entry name" value="ZnF_C2H2"/>
    <property type="match status" value="5"/>
</dbReference>
<dbReference type="PROSITE" id="PS00028">
    <property type="entry name" value="ZINC_FINGER_C2H2_1"/>
    <property type="match status" value="4"/>
</dbReference>
<evidence type="ECO:0000256" key="4">
    <source>
        <dbReference type="ARBA" id="ARBA00022771"/>
    </source>
</evidence>
<keyword evidence="9" id="KW-0539">Nucleus</keyword>
<gene>
    <name evidence="13" type="primary">LOC107066731</name>
</gene>
<reference evidence="13" key="1">
    <citation type="submission" date="2025-08" db="UniProtKB">
        <authorList>
            <consortium name="RefSeq"/>
        </authorList>
    </citation>
    <scope>IDENTIFICATION</scope>
    <source>
        <tissue evidence="13">Whole body</tissue>
    </source>
</reference>
<keyword evidence="5" id="KW-0862">Zinc</keyword>
<feature type="domain" description="C2H2-type" evidence="11">
    <location>
        <begin position="193"/>
        <end position="220"/>
    </location>
</feature>
<evidence type="ECO:0000256" key="8">
    <source>
        <dbReference type="ARBA" id="ARBA00023163"/>
    </source>
</evidence>
<keyword evidence="6" id="KW-0805">Transcription regulation</keyword>
<evidence type="ECO:0000256" key="10">
    <source>
        <dbReference type="PROSITE-ProRule" id="PRU00042"/>
    </source>
</evidence>
<dbReference type="Pfam" id="PF12171">
    <property type="entry name" value="zf-C2H2_jaz"/>
    <property type="match status" value="1"/>
</dbReference>